<reference evidence="2" key="1">
    <citation type="journal article" date="2015" name="MBio">
        <title>Genome-Resolved Metagenomic Analysis Reveals Roles for Candidate Phyla and Other Microbial Community Members in Biogeochemical Transformations in Oil Reservoirs.</title>
        <authorList>
            <person name="Hu P."/>
            <person name="Tom L."/>
            <person name="Singh A."/>
            <person name="Thomas B.C."/>
            <person name="Baker B.J."/>
            <person name="Piceno Y.M."/>
            <person name="Andersen G.L."/>
            <person name="Banfield J.F."/>
        </authorList>
    </citation>
    <scope>NUCLEOTIDE SEQUENCE [LARGE SCALE GENOMIC DNA]</scope>
</reference>
<dbReference type="InterPro" id="IPR007536">
    <property type="entry name" value="16SrRNA_methylTrfase_J"/>
</dbReference>
<dbReference type="PATRIC" id="fig|110500.4.peg.254"/>
<evidence type="ECO:0000313" key="2">
    <source>
        <dbReference type="Proteomes" id="UP000054705"/>
    </source>
</evidence>
<dbReference type="PANTHER" id="PTHR36112:SF1">
    <property type="entry name" value="RIBOSOMAL RNA SMALL SUBUNIT METHYLTRANSFERASE J"/>
    <property type="match status" value="1"/>
</dbReference>
<sequence length="211" mass="23415">MSRQKISCIYEGQEFFFHPGMARLRIMELKNGKTDQMIKAMSLQSGESVLDCTMGLGNDAIVASFVSGTNGRVTGLESSSLISALVRYGLSAYPETEEDVALAMRRVKVINTDYKKYLASLSPCSYDVIYFDPMFRNPVHHSPAINAMRFLANPEPVDRQAVDLASRVAAKKVIMKERRGSTEFERLGFRTVLGGKYAPVVYGVINLRGAK</sequence>
<dbReference type="GO" id="GO:0008990">
    <property type="term" value="F:rRNA (guanine-N2-)-methyltransferase activity"/>
    <property type="evidence" value="ECO:0007669"/>
    <property type="project" value="InterPro"/>
</dbReference>
<evidence type="ECO:0000313" key="1">
    <source>
        <dbReference type="EMBL" id="KUK80921.1"/>
    </source>
</evidence>
<dbReference type="EMBL" id="LGGS01000191">
    <property type="protein sequence ID" value="KUK80921.1"/>
    <property type="molecule type" value="Genomic_DNA"/>
</dbReference>
<dbReference type="Pfam" id="PF04445">
    <property type="entry name" value="SAM_MT"/>
    <property type="match status" value="1"/>
</dbReference>
<dbReference type="Proteomes" id="UP000054705">
    <property type="component" value="Unassembled WGS sequence"/>
</dbReference>
<name>A0A124FYE7_9FIRM</name>
<organism evidence="1 2">
    <name type="scientific">Pelotomaculum thermopropionicum</name>
    <dbReference type="NCBI Taxonomy" id="110500"/>
    <lineage>
        <taxon>Bacteria</taxon>
        <taxon>Bacillati</taxon>
        <taxon>Bacillota</taxon>
        <taxon>Clostridia</taxon>
        <taxon>Eubacteriales</taxon>
        <taxon>Desulfotomaculaceae</taxon>
        <taxon>Pelotomaculum</taxon>
    </lineage>
</organism>
<comment type="caution">
    <text evidence="1">The sequence shown here is derived from an EMBL/GenBank/DDBJ whole genome shotgun (WGS) entry which is preliminary data.</text>
</comment>
<dbReference type="SUPFAM" id="SSF53335">
    <property type="entry name" value="S-adenosyl-L-methionine-dependent methyltransferases"/>
    <property type="match status" value="1"/>
</dbReference>
<dbReference type="InterPro" id="IPR029063">
    <property type="entry name" value="SAM-dependent_MTases_sf"/>
</dbReference>
<accession>A0A124FYE7</accession>
<proteinExistence type="predicted"/>
<protein>
    <recommendedName>
        <fullName evidence="3">SAM-dependent methyltransferase</fullName>
    </recommendedName>
</protein>
<gene>
    <name evidence="1" type="ORF">XD97_0772</name>
</gene>
<dbReference type="AlphaFoldDB" id="A0A124FYE7"/>
<dbReference type="Gene3D" id="3.40.50.150">
    <property type="entry name" value="Vaccinia Virus protein VP39"/>
    <property type="match status" value="1"/>
</dbReference>
<evidence type="ECO:0008006" key="3">
    <source>
        <dbReference type="Google" id="ProtNLM"/>
    </source>
</evidence>
<dbReference type="PANTHER" id="PTHR36112">
    <property type="entry name" value="RIBOSOMAL RNA SMALL SUBUNIT METHYLTRANSFERASE J"/>
    <property type="match status" value="1"/>
</dbReference>